<dbReference type="Gene3D" id="1.25.40.10">
    <property type="entry name" value="Tetratricopeptide repeat domain"/>
    <property type="match status" value="1"/>
</dbReference>
<organism evidence="2 3">
    <name type="scientific">Kibdelosporangium philippinense</name>
    <dbReference type="NCBI Taxonomy" id="211113"/>
    <lineage>
        <taxon>Bacteria</taxon>
        <taxon>Bacillati</taxon>
        <taxon>Actinomycetota</taxon>
        <taxon>Actinomycetes</taxon>
        <taxon>Pseudonocardiales</taxon>
        <taxon>Pseudonocardiaceae</taxon>
        <taxon>Kibdelosporangium</taxon>
    </lineage>
</organism>
<dbReference type="EMBL" id="JAJVCN010000002">
    <property type="protein sequence ID" value="MCE7007147.1"/>
    <property type="molecule type" value="Genomic_DNA"/>
</dbReference>
<evidence type="ECO:0000259" key="1">
    <source>
        <dbReference type="Pfam" id="PF12770"/>
    </source>
</evidence>
<proteinExistence type="predicted"/>
<keyword evidence="3" id="KW-1185">Reference proteome</keyword>
<accession>A0ABS8ZI15</accession>
<reference evidence="2 3" key="1">
    <citation type="submission" date="2021-12" db="EMBL/GenBank/DDBJ databases">
        <title>Genome sequence of Kibdelosporangium philippinense ATCC 49844.</title>
        <authorList>
            <person name="Fedorov E.A."/>
            <person name="Omeragic M."/>
            <person name="Shalygina K.F."/>
            <person name="Maclea K.S."/>
        </authorList>
    </citation>
    <scope>NUCLEOTIDE SEQUENCE [LARGE SCALE GENOMIC DNA]</scope>
    <source>
        <strain evidence="2 3">ATCC 49844</strain>
    </source>
</reference>
<dbReference type="SUPFAM" id="SSF48452">
    <property type="entry name" value="TPR-like"/>
    <property type="match status" value="1"/>
</dbReference>
<dbReference type="Pfam" id="PF12770">
    <property type="entry name" value="CHAT"/>
    <property type="match status" value="1"/>
</dbReference>
<name>A0ABS8ZI15_9PSEU</name>
<dbReference type="Proteomes" id="UP001521150">
    <property type="component" value="Unassembled WGS sequence"/>
</dbReference>
<comment type="caution">
    <text evidence="2">The sequence shown here is derived from an EMBL/GenBank/DDBJ whole genome shotgun (WGS) entry which is preliminary data.</text>
</comment>
<gene>
    <name evidence="2" type="ORF">LWC34_30655</name>
</gene>
<feature type="domain" description="CHAT" evidence="1">
    <location>
        <begin position="615"/>
        <end position="839"/>
    </location>
</feature>
<evidence type="ECO:0000313" key="2">
    <source>
        <dbReference type="EMBL" id="MCE7007147.1"/>
    </source>
</evidence>
<dbReference type="InterPro" id="IPR024983">
    <property type="entry name" value="CHAT_dom"/>
</dbReference>
<dbReference type="RefSeq" id="WP_233728530.1">
    <property type="nucleotide sequence ID" value="NZ_JAJVCN010000002.1"/>
</dbReference>
<protein>
    <submittedName>
        <fullName evidence="2">CHAT domain-containing protein</fullName>
    </submittedName>
</protein>
<dbReference type="InterPro" id="IPR011990">
    <property type="entry name" value="TPR-like_helical_dom_sf"/>
</dbReference>
<evidence type="ECO:0000313" key="3">
    <source>
        <dbReference type="Proteomes" id="UP001521150"/>
    </source>
</evidence>
<sequence length="856" mass="91657">MPVFEAIETARELYRQSSDAACSAREQEARELARRGLDVLDAVAPVDQANQTEWSRIRVRLASTFAALIAETEGIDGSLERLEGLREHIEHVPDPIIRLELYASVDHNSGHLLASAGRNEESLTKFTASIDRKFQCLGETDNRALVTEKLVHSLLSRVLMQTRLGQVGAARKDLDWASELADEHNLPVKAADCLHALANLELRVGNVPAALRAYEEAGRAYQALGQDVLPLLRLDQAQALLAAGLAHEASVHLDNVLPIMSAEGNSRELGRAERYRAEAALLTGDLEVAQEMATRSETRMKHCETCVADAALVSLRVDALRSPRSGTLPARAAHFADSLPVPRLAEQAGVARMVAARVAINQGDVEQAVALLDQVTPPGELTTIDYRLLLRLCHAELAVAQGSVDRALTEIDRGLTALDEVRDRMDGLDLLSGTALHGQELSELAIKLALREAHELFDWLERTRAQTYRYEPLAGVDDPVLAERIDEVRSLTQSIRQAQHDGHQTAKLLATRADRLTEANRLGWHTGRWGQPRPVAGLAEVASQLGDRALVSFVASEDSLVAAVLVDGDVRIVQLGSASAAAKHARMLNVDLNALAPDHLPAPMVQVVSVSARKQAERVDSQITRPLGQLIGSRDLVVVPTGALYGVPWGVLPSLHGRPTVVAPSATAWLAAERSPRSSGHAVLVRTLGLPAAVGEIDKLAKHHEKAQLISGAEATVAAVLAQLDGAGLAHIASHGAHEPENALFSRLELADGALFAHEIAGLARPPQHVVLAACELALNRIRPGDEALGFASALLASGSQTVIAPLSKVGDQASAAAMDDYHRRLAAGAKPAVALADAIAADPFRRPFVCLGSSR</sequence>